<organism evidence="2 3">
    <name type="scientific">Sphaerisporangium krabiense</name>
    <dbReference type="NCBI Taxonomy" id="763782"/>
    <lineage>
        <taxon>Bacteria</taxon>
        <taxon>Bacillati</taxon>
        <taxon>Actinomycetota</taxon>
        <taxon>Actinomycetes</taxon>
        <taxon>Streptosporangiales</taxon>
        <taxon>Streptosporangiaceae</taxon>
        <taxon>Sphaerisporangium</taxon>
    </lineage>
</organism>
<proteinExistence type="predicted"/>
<reference evidence="2 3" key="1">
    <citation type="submission" date="2020-08" db="EMBL/GenBank/DDBJ databases">
        <title>Sequencing the genomes of 1000 actinobacteria strains.</title>
        <authorList>
            <person name="Klenk H.-P."/>
        </authorList>
    </citation>
    <scope>NUCLEOTIDE SEQUENCE [LARGE SCALE GENOMIC DNA]</scope>
    <source>
        <strain evidence="2 3">DSM 45790</strain>
    </source>
</reference>
<evidence type="ECO:0000256" key="1">
    <source>
        <dbReference type="SAM" id="MobiDB-lite"/>
    </source>
</evidence>
<feature type="region of interest" description="Disordered" evidence="1">
    <location>
        <begin position="790"/>
        <end position="820"/>
    </location>
</feature>
<feature type="compositionally biased region" description="Basic and acidic residues" evidence="1">
    <location>
        <begin position="790"/>
        <end position="807"/>
    </location>
</feature>
<evidence type="ECO:0008006" key="4">
    <source>
        <dbReference type="Google" id="ProtNLM"/>
    </source>
</evidence>
<dbReference type="EMBL" id="JACHBR010000001">
    <property type="protein sequence ID" value="MBB5627920.1"/>
    <property type="molecule type" value="Genomic_DNA"/>
</dbReference>
<name>A0A7W8Z5V7_9ACTN</name>
<dbReference type="Proteomes" id="UP000588112">
    <property type="component" value="Unassembled WGS sequence"/>
</dbReference>
<evidence type="ECO:0000313" key="3">
    <source>
        <dbReference type="Proteomes" id="UP000588112"/>
    </source>
</evidence>
<accession>A0A7W8Z5V7</accession>
<dbReference type="AlphaFoldDB" id="A0A7W8Z5V7"/>
<evidence type="ECO:0000313" key="2">
    <source>
        <dbReference type="EMBL" id="MBB5627920.1"/>
    </source>
</evidence>
<dbReference type="RefSeq" id="WP_184612511.1">
    <property type="nucleotide sequence ID" value="NZ_BOOS01000015.1"/>
</dbReference>
<keyword evidence="3" id="KW-1185">Reference proteome</keyword>
<comment type="caution">
    <text evidence="2">The sequence shown here is derived from an EMBL/GenBank/DDBJ whole genome shotgun (WGS) entry which is preliminary data.</text>
</comment>
<sequence>MTGATAGGGRRPVLSGPVMTRVGGVPVDALDIVGEPTRRLLADVARTGRRLAELAGPLNDALYAVVPRLDDDVALRREVLAGRRALHRLRTPRWTPETIEKVVTLLDEPAGDLLRTWVRLSQERTATLGELSVQVEHDREAALRILRAALDDPGVMASMAIAAPDWVRHGKMEAATPRTVKTLYSYVSRAAVKTSPFSGLTTVGVAGARAEGRALSRTAVALAMLAAQRLARDPATAALLRYRGAPVRPGGRDAPGGLLLHGETVNAGGVVWRSDRVMEADHAAPWLAGLPGGDLTLATVLDHLGGADPFARFRRLLDAGVLTIVQPWRQGEDPLAVLATLMDGVPAGPIGADELRAAHTRGAQANRASAKERLAALADLDRFARAWARPSHGRPAPSALLYEDREADGDLPDVTAHEPVAEDLRALGERMRPAIFRSHVYDLLVDSFVAEFGAGGVCDDPLGFLLRLSIERDANPPLDAAIAADLTRRGDPGERAWLPVGPTSAPPSAAVLFQLAADGHDSVARGNHRLVVNQFSAGGGGLFSRFTGLLGEGFRDRLREHVIATRPGVACREFVVWSDCNTAQAMCGGLLPPLLLPGEPAAEHAITLDDTRLVHDAATDTLSLVDLAGEPIGLAYLGLVPQHTLQSYVRLLAVLADPWVNGSSDSDYTMTRMPELMAGCHPEQVVALPRVSEGRLVLRRASWLAPVASLPLPRAGESDADLVVRMDAFRRAHGMPEEVFVHQVGGQGFYSAAHRKPLWASWVSPTSGAVLAGWLDAATTHVRITEALPDRRMQPQRDDQGRRRASEHAAVLVWPKEHTP</sequence>
<gene>
    <name evidence="2" type="ORF">BJ981_003619</name>
</gene>
<protein>
    <recommendedName>
        <fullName evidence="4">Lantibiotic dehydratase N-terminal domain-containing protein</fullName>
    </recommendedName>
</protein>